<dbReference type="PANTHER" id="PTHR43520">
    <property type="entry name" value="ATP7, ISOFORM B"/>
    <property type="match status" value="1"/>
</dbReference>
<reference evidence="2 3" key="1">
    <citation type="submission" date="2015-03" db="EMBL/GenBank/DDBJ databases">
        <authorList>
            <consortium name="Pathogen Informatics"/>
        </authorList>
    </citation>
    <scope>NUCLEOTIDE SEQUENCE [LARGE SCALE GENOMIC DNA]</scope>
    <source>
        <strain evidence="2 3">C09601061</strain>
    </source>
</reference>
<dbReference type="GO" id="GO:0016787">
    <property type="term" value="F:hydrolase activity"/>
    <property type="evidence" value="ECO:0007669"/>
    <property type="project" value="UniProtKB-KW"/>
</dbReference>
<dbReference type="PANTHER" id="PTHR43520:SF8">
    <property type="entry name" value="P-TYPE CU(+) TRANSPORTER"/>
    <property type="match status" value="1"/>
</dbReference>
<keyword evidence="1" id="KW-1278">Translocase</keyword>
<dbReference type="SUPFAM" id="SSF56784">
    <property type="entry name" value="HAD-like"/>
    <property type="match status" value="1"/>
</dbReference>
<dbReference type="Proteomes" id="UP000046680">
    <property type="component" value="Unassembled WGS sequence"/>
</dbReference>
<organism evidence="2 3">
    <name type="scientific">Mycobacterium tuberculosis</name>
    <dbReference type="NCBI Taxonomy" id="1773"/>
    <lineage>
        <taxon>Bacteria</taxon>
        <taxon>Bacillati</taxon>
        <taxon>Actinomycetota</taxon>
        <taxon>Actinomycetes</taxon>
        <taxon>Mycobacteriales</taxon>
        <taxon>Mycobacteriaceae</taxon>
        <taxon>Mycobacterium</taxon>
        <taxon>Mycobacterium tuberculosis complex</taxon>
    </lineage>
</organism>
<dbReference type="EC" id="3.6.3.3" evidence="2"/>
<evidence type="ECO:0000313" key="2">
    <source>
        <dbReference type="EMBL" id="CFS16938.1"/>
    </source>
</evidence>
<dbReference type="InterPro" id="IPR036412">
    <property type="entry name" value="HAD-like_sf"/>
</dbReference>
<dbReference type="EC" id="3.6.3.-" evidence="2"/>
<name>A0A654U7R1_MYCTX</name>
<protein>
    <submittedName>
        <fullName evidence="2">Metal cation-transporting P-type ATPase C CtpC</fullName>
        <ecNumber evidence="2">3.6.3.-</ecNumber>
        <ecNumber evidence="2">3.6.3.3</ecNumber>
    </submittedName>
</protein>
<accession>A0A654U7R1</accession>
<dbReference type="GO" id="GO:0043682">
    <property type="term" value="F:P-type divalent copper transporter activity"/>
    <property type="evidence" value="ECO:0007669"/>
    <property type="project" value="TreeGrafter"/>
</dbReference>
<dbReference type="EMBL" id="CGCX01002865">
    <property type="protein sequence ID" value="CFS16938.1"/>
    <property type="molecule type" value="Genomic_DNA"/>
</dbReference>
<dbReference type="GO" id="GO:0005507">
    <property type="term" value="F:copper ion binding"/>
    <property type="evidence" value="ECO:0007669"/>
    <property type="project" value="TreeGrafter"/>
</dbReference>
<dbReference type="GO" id="GO:0055070">
    <property type="term" value="P:copper ion homeostasis"/>
    <property type="evidence" value="ECO:0007669"/>
    <property type="project" value="TreeGrafter"/>
</dbReference>
<sequence>MVGDGINDAPALAAADIGIAMGLAGTDVAVETADVALANDDLHRLLDVGDLGERAVDVIRQNYGMSIAVNAAGLLIGAGGALSPVLAAILHNASSVAVVANSSRLIRYRLDR</sequence>
<evidence type="ECO:0000256" key="1">
    <source>
        <dbReference type="ARBA" id="ARBA00022967"/>
    </source>
</evidence>
<keyword evidence="2" id="KW-0378">Hydrolase</keyword>
<dbReference type="GO" id="GO:0016020">
    <property type="term" value="C:membrane"/>
    <property type="evidence" value="ECO:0007669"/>
    <property type="project" value="TreeGrafter"/>
</dbReference>
<dbReference type="Gene3D" id="3.40.50.1000">
    <property type="entry name" value="HAD superfamily/HAD-like"/>
    <property type="match status" value="1"/>
</dbReference>
<dbReference type="PRINTS" id="PR00119">
    <property type="entry name" value="CATATPASE"/>
</dbReference>
<gene>
    <name evidence="2" type="primary">ctpC</name>
    <name evidence="2" type="ORF">ERS007657_04363</name>
</gene>
<dbReference type="InterPro" id="IPR023214">
    <property type="entry name" value="HAD_sf"/>
</dbReference>
<proteinExistence type="predicted"/>
<dbReference type="AlphaFoldDB" id="A0A654U7R1"/>
<evidence type="ECO:0000313" key="3">
    <source>
        <dbReference type="Proteomes" id="UP000046680"/>
    </source>
</evidence>